<dbReference type="EMBL" id="WOET01000001">
    <property type="protein sequence ID" value="MUM70734.1"/>
    <property type="molecule type" value="Genomic_DNA"/>
</dbReference>
<evidence type="ECO:0000313" key="25">
    <source>
        <dbReference type="Proteomes" id="UP000218543"/>
    </source>
</evidence>
<reference evidence="13" key="13">
    <citation type="submission" date="2020-06" db="EMBL/GenBank/DDBJ databases">
        <title>REHAB project genomes.</title>
        <authorList>
            <person name="Shaw L.P."/>
        </authorList>
    </citation>
    <scope>NUCLEOTIDE SEQUENCE</scope>
    <source>
        <strain evidence="13">RHBSTW-00474</strain>
    </source>
</reference>
<dbReference type="Proteomes" id="UP000842385">
    <property type="component" value="Unassembled WGS sequence"/>
</dbReference>
<evidence type="ECO:0000313" key="28">
    <source>
        <dbReference type="Proteomes" id="UP000255543"/>
    </source>
</evidence>
<dbReference type="EMBL" id="AASWKX010000035">
    <property type="protein sequence ID" value="EFH6167640.1"/>
    <property type="molecule type" value="Genomic_DNA"/>
</dbReference>
<evidence type="ECO:0000313" key="9">
    <source>
        <dbReference type="EMBL" id="EFM0515088.1"/>
    </source>
</evidence>
<reference evidence="27 28" key="4">
    <citation type="submission" date="2018-06" db="EMBL/GenBank/DDBJ databases">
        <authorList>
            <consortium name="Pathogen Informatics"/>
            <person name="Doyle S."/>
        </authorList>
    </citation>
    <scope>NUCLEOTIDE SEQUENCE [LARGE SCALE GENOMIC DNA]</scope>
    <source>
        <strain evidence="21 28">NCTC8179</strain>
        <strain evidence="22 27">NCTC8333</strain>
    </source>
</reference>
<reference evidence="16 33" key="8">
    <citation type="submission" date="2019-11" db="EMBL/GenBank/DDBJ databases">
        <title>Whole genome sequence analysis of environmental Escherichia coli from the feces of straw-necked ibis (Threskiornis spinicollis) nesting on inland wetlands.</title>
        <authorList>
            <person name="Wyrsch E.R."/>
            <person name="Roy Chowdhury P."/>
            <person name="Wallis L."/>
            <person name="Cummins M.L."/>
            <person name="Zingali T."/>
            <person name="Brandis K.J."/>
            <person name="Djordjevic S.P."/>
        </authorList>
    </citation>
    <scope>NUCLEOTIDE SEQUENCE [LARGE SCALE GENOMIC DNA]</scope>
    <source>
        <strain evidence="16 33">IBS12</strain>
    </source>
</reference>
<dbReference type="PANTHER" id="PTHR47894">
    <property type="entry name" value="HTH-TYPE TRANSCRIPTIONAL REGULATOR GADX"/>
    <property type="match status" value="1"/>
</dbReference>
<dbReference type="Proteomes" id="UP000490727">
    <property type="component" value="Unassembled WGS sequence"/>
</dbReference>
<dbReference type="EMBL" id="AASWKH010000014">
    <property type="protein sequence ID" value="EFH6096138.1"/>
    <property type="molecule type" value="Genomic_DNA"/>
</dbReference>
<dbReference type="EMBL" id="AATJQG010000003">
    <property type="protein sequence ID" value="EFM0515088.1"/>
    <property type="molecule type" value="Genomic_DNA"/>
</dbReference>
<evidence type="ECO:0000313" key="36">
    <source>
        <dbReference type="Proteomes" id="UP000528504"/>
    </source>
</evidence>
<dbReference type="PANTHER" id="PTHR47894:SF4">
    <property type="entry name" value="HTH-TYPE TRANSCRIPTIONAL REGULATOR GADX"/>
    <property type="match status" value="1"/>
</dbReference>
<reference evidence="15" key="15">
    <citation type="submission" date="2022-08" db="EMBL/GenBank/DDBJ databases">
        <title>Genome sequencing of human pathogens.</title>
        <authorList>
            <person name="Cao X."/>
        </authorList>
    </citation>
    <scope>NUCLEOTIDE SEQUENCE</scope>
    <source>
        <strain evidence="15">EC16126</strain>
    </source>
</reference>
<evidence type="ECO:0000313" key="6">
    <source>
        <dbReference type="EMBL" id="EFH6096138.1"/>
    </source>
</evidence>
<dbReference type="InterPro" id="IPR020449">
    <property type="entry name" value="Tscrpt_reg_AraC-type_HTH"/>
</dbReference>
<evidence type="ECO:0000313" key="12">
    <source>
        <dbReference type="EMBL" id="HAZ7490662.1"/>
    </source>
</evidence>
<dbReference type="EMBL" id="MRVZ01000119">
    <property type="protein sequence ID" value="PAU14021.1"/>
    <property type="molecule type" value="Genomic_DNA"/>
</dbReference>
<dbReference type="Proteomes" id="UP000523388">
    <property type="component" value="Unassembled WGS sequence"/>
</dbReference>
<dbReference type="Proteomes" id="UP000306700">
    <property type="component" value="Unassembled WGS sequence"/>
</dbReference>
<evidence type="ECO:0000313" key="7">
    <source>
        <dbReference type="EMBL" id="EFH6167640.1"/>
    </source>
</evidence>
<evidence type="ECO:0000313" key="38">
    <source>
        <dbReference type="Proteomes" id="UP000537181"/>
    </source>
</evidence>
<evidence type="ECO:0000313" key="34">
    <source>
        <dbReference type="Proteomes" id="UP000521994"/>
    </source>
</evidence>
<evidence type="ECO:0000313" key="20">
    <source>
        <dbReference type="EMBL" id="PKD85564.1"/>
    </source>
</evidence>
<dbReference type="Proteomes" id="UP001208624">
    <property type="component" value="Unassembled WGS sequence"/>
</dbReference>
<evidence type="ECO:0000313" key="14">
    <source>
        <dbReference type="EMBL" id="MCV5624791.1"/>
    </source>
</evidence>
<dbReference type="EMBL" id="WTMY01000124">
    <property type="protein sequence ID" value="MWL46594.1"/>
    <property type="molecule type" value="Genomic_DNA"/>
</dbReference>
<dbReference type="Pfam" id="PF12833">
    <property type="entry name" value="HTH_18"/>
    <property type="match status" value="1"/>
</dbReference>
<dbReference type="PROSITE" id="PS01124">
    <property type="entry name" value="HTH_ARAC_FAMILY_2"/>
    <property type="match status" value="1"/>
</dbReference>
<evidence type="ECO:0000313" key="16">
    <source>
        <dbReference type="EMBL" id="MUM70734.1"/>
    </source>
</evidence>
<dbReference type="InterPro" id="IPR009057">
    <property type="entry name" value="Homeodomain-like_sf"/>
</dbReference>
<evidence type="ECO:0000313" key="17">
    <source>
        <dbReference type="EMBL" id="MWL46594.1"/>
    </source>
</evidence>
<dbReference type="Proteomes" id="UP000521994">
    <property type="component" value="Unassembled WGS sequence"/>
</dbReference>
<evidence type="ECO:0000313" key="11">
    <source>
        <dbReference type="EMBL" id="HAI8960823.1"/>
    </source>
</evidence>
<reference evidence="20 26" key="2">
    <citation type="submission" date="2017-12" db="EMBL/GenBank/DDBJ databases">
        <title>Rapid rising of carbapenem-resistant Enterobacteriaceae(CRE) and emergence of colistin resistance genemcr-1 in CRE in the hospital of Henan, China.</title>
        <authorList>
            <person name="Sun Q."/>
            <person name="Zhang R."/>
            <person name="Li Y."/>
            <person name="Shen Y."/>
            <person name="Zhang Y."/>
            <person name="Yang J."/>
            <person name="Shu L."/>
            <person name="Zhou H."/>
            <person name="Wang Y."/>
            <person name="Wang B."/>
            <person name="Shen Z."/>
        </authorList>
    </citation>
    <scope>NUCLEOTIDE SEQUENCE [LARGE SCALE GENOMIC DNA]</scope>
    <source>
        <strain evidence="20 26">3512</strain>
    </source>
</reference>
<dbReference type="Proteomes" id="UP000844228">
    <property type="component" value="Unassembled WGS sequence"/>
</dbReference>
<evidence type="ECO:0000313" key="19">
    <source>
        <dbReference type="EMBL" id="PAU14021.1"/>
    </source>
</evidence>
<reference evidence="23 30" key="7">
    <citation type="submission" date="2018-12" db="EMBL/GenBank/DDBJ databases">
        <title>Food and Water Safety Consortium.</title>
        <authorList>
            <person name="Tyson S."/>
            <person name="Peterson C.-L."/>
            <person name="Olson A."/>
            <person name="Tyler S."/>
            <person name="Cabral J."/>
            <person name="Lynch T."/>
            <person name="Knox N."/>
            <person name="Van Domselaar G."/>
            <person name="Graham M."/>
        </authorList>
    </citation>
    <scope>NUCLEOTIDE SEQUENCE [LARGE SCALE GENOMIC DNA]</scope>
    <source>
        <strain evidence="23 30">FWSEC0384</strain>
    </source>
</reference>
<dbReference type="SUPFAM" id="SSF46689">
    <property type="entry name" value="Homeodomain-like"/>
    <property type="match status" value="1"/>
</dbReference>
<proteinExistence type="predicted"/>
<evidence type="ECO:0000313" key="26">
    <source>
        <dbReference type="Proteomes" id="UP000233549"/>
    </source>
</evidence>
<dbReference type="Proteomes" id="UP000868636">
    <property type="component" value="Unassembled WGS sequence"/>
</dbReference>
<evidence type="ECO:0000313" key="15">
    <source>
        <dbReference type="EMBL" id="MDA4181863.1"/>
    </source>
</evidence>
<evidence type="ECO:0000313" key="5">
    <source>
        <dbReference type="EMBL" id="EFA9848549.1"/>
    </source>
</evidence>
<dbReference type="PROSITE" id="PS00041">
    <property type="entry name" value="HTH_ARAC_FAMILY_1"/>
    <property type="match status" value="1"/>
</dbReference>
<evidence type="ECO:0000313" key="30">
    <source>
        <dbReference type="Proteomes" id="UP000306700"/>
    </source>
</evidence>
<keyword evidence="1" id="KW-0805">Transcription regulation</keyword>
<dbReference type="Proteomes" id="UP000531463">
    <property type="component" value="Unassembled WGS sequence"/>
</dbReference>
<dbReference type="Proteomes" id="UP000537181">
    <property type="component" value="Unassembled WGS sequence"/>
</dbReference>
<evidence type="ECO:0000313" key="37">
    <source>
        <dbReference type="Proteomes" id="UP000531463"/>
    </source>
</evidence>
<dbReference type="EMBL" id="DABALL010000006">
    <property type="protein sequence ID" value="HAH1418148.1"/>
    <property type="molecule type" value="Genomic_DNA"/>
</dbReference>
<dbReference type="EMBL" id="JAOVKC010000053">
    <property type="protein sequence ID" value="MCV5624791.1"/>
    <property type="molecule type" value="Genomic_DNA"/>
</dbReference>
<evidence type="ECO:0000313" key="33">
    <source>
        <dbReference type="Proteomes" id="UP000490727"/>
    </source>
</evidence>
<dbReference type="InterPro" id="IPR018060">
    <property type="entry name" value="HTH_AraC"/>
</dbReference>
<evidence type="ECO:0000313" key="18">
    <source>
        <dbReference type="EMBL" id="MXJ11129.1"/>
    </source>
</evidence>
<reference evidence="10 39" key="3">
    <citation type="journal article" date="2018" name="Genome Biol.">
        <title>SKESA: strategic k-mer extension for scrupulous assemblies.</title>
        <authorList>
            <person name="Souvorov A."/>
            <person name="Agarwala R."/>
            <person name="Lipman D.J."/>
        </authorList>
    </citation>
    <scope>NUCLEOTIDE SEQUENCE</scope>
    <source>
        <strain evidence="12">SJP41</strain>
        <strain evidence="11 39">TW14994</strain>
        <strain evidence="10">W1_5_ERB1</strain>
    </source>
</reference>
<dbReference type="RefSeq" id="WP_001177469.1">
    <property type="nucleotide sequence ID" value="NZ_AP021914.1"/>
</dbReference>
<dbReference type="InterPro" id="IPR018062">
    <property type="entry name" value="HTH_AraC-typ_CS"/>
</dbReference>
<evidence type="ECO:0000256" key="2">
    <source>
        <dbReference type="ARBA" id="ARBA00023125"/>
    </source>
</evidence>
<dbReference type="SMART" id="SM00342">
    <property type="entry name" value="HTH_ARAC"/>
    <property type="match status" value="1"/>
</dbReference>
<dbReference type="Proteomes" id="UP000447081">
    <property type="component" value="Unassembled WGS sequence"/>
</dbReference>
<evidence type="ECO:0000313" key="8">
    <source>
        <dbReference type="EMBL" id="EFI0215767.1"/>
    </source>
</evidence>
<dbReference type="Proteomes" id="UP000218543">
    <property type="component" value="Unassembled WGS sequence"/>
</dbReference>
<feature type="domain" description="HTH araC/xylS-type" evidence="4">
    <location>
        <begin position="149"/>
        <end position="246"/>
    </location>
</feature>
<reference evidence="14" key="16">
    <citation type="submission" date="2023-06" db="EMBL/GenBank/DDBJ databases">
        <title>Deciphering the underlying mechanisms mediating the transmission of blaNDM gene from human to animals in China.</title>
        <authorList>
            <person name="Chen K."/>
            <person name="Chen S."/>
        </authorList>
    </citation>
    <scope>NUCLEOTIDE SEQUENCE</scope>
    <source>
        <strain evidence="14">1199</strain>
    </source>
</reference>
<dbReference type="EMBL" id="DABFUC010000050">
    <property type="protein sequence ID" value="HAI8960823.1"/>
    <property type="molecule type" value="Genomic_DNA"/>
</dbReference>
<gene>
    <name evidence="13" type="primary">envY</name>
    <name evidence="24" type="synonym">gadX_1</name>
    <name evidence="24" type="ORF">BANRA_01068</name>
    <name evidence="8" type="ORF">BG944_005068</name>
    <name evidence="19" type="ORF">BTQ06_25110</name>
    <name evidence="5" type="ORF">C1Q91_005082</name>
    <name evidence="23" type="ORF">C9160_25350</name>
    <name evidence="9" type="ORF">CF22_001042</name>
    <name evidence="20" type="ORF">CWS33_25430</name>
    <name evidence="6" type="ORF">GAI89_16020</name>
    <name evidence="7" type="ORF">GAJ12_21700</name>
    <name evidence="16" type="ORF">GNZ05_00970</name>
    <name evidence="17" type="ORF">GQM04_13930</name>
    <name evidence="18" type="ORF">GRW24_22115</name>
    <name evidence="10" type="ORF">HHH44_001515</name>
    <name evidence="11" type="ORF">HKA49_005127</name>
    <name evidence="13" type="ORF">HV209_03610</name>
    <name evidence="12" type="ORF">J8F57_000832</name>
    <name evidence="21" type="ORF">NCTC8179_01866</name>
    <name evidence="22" type="ORF">NCTC8333_04316</name>
    <name evidence="15" type="ORF">NY836_31895</name>
    <name evidence="14" type="ORF">OFN31_24085</name>
</gene>
<name>A0A066RGF1_ECOLX</name>
<dbReference type="Gene3D" id="1.10.10.60">
    <property type="entry name" value="Homeodomain-like"/>
    <property type="match status" value="1"/>
</dbReference>
<dbReference type="EMBL" id="AASXRC010000053">
    <property type="protein sequence ID" value="EFI0215767.1"/>
    <property type="molecule type" value="Genomic_DNA"/>
</dbReference>
<reference evidence="24 29" key="6">
    <citation type="submission" date="2018-10" db="EMBL/GenBank/DDBJ databases">
        <authorList>
            <person name="Noll B N."/>
        </authorList>
    </citation>
    <scope>NUCLEOTIDE SEQUENCE [LARGE SCALE GENOMIC DNA]</scope>
    <source>
        <strain evidence="24">Ecoli022</strain>
    </source>
</reference>
<reference evidence="12" key="14">
    <citation type="submission" date="2021-03" db="EMBL/GenBank/DDBJ databases">
        <authorList>
            <consortium name="NCBI Pathogen Detection Project"/>
        </authorList>
    </citation>
    <scope>NUCLEOTIDE SEQUENCE</scope>
    <source>
        <strain evidence="12">SJP41</strain>
        <strain evidence="11">TW14994</strain>
        <strain evidence="10">W1_5_ERB1</strain>
    </source>
</reference>
<reference evidence="35 36" key="5">
    <citation type="submission" date="2018-08" db="EMBL/GenBank/DDBJ databases">
        <authorList>
            <consortium name="GenomeTrakr network: Whole genome sequencing for foodborne pathogen traceback"/>
        </authorList>
    </citation>
    <scope>NUCLEOTIDE SEQUENCE [LARGE SCALE GENOMIC DNA]</scope>
    <source>
        <strain evidence="5 35">AZ-TG102963</strain>
        <strain evidence="9 36">AZ-TG60901</strain>
    </source>
</reference>
<dbReference type="GO" id="GO:0000976">
    <property type="term" value="F:transcription cis-regulatory region binding"/>
    <property type="evidence" value="ECO:0007669"/>
    <property type="project" value="TreeGrafter"/>
</dbReference>
<dbReference type="OMA" id="HISMEVI"/>
<dbReference type="EMBL" id="UWXJ01000001">
    <property type="protein sequence ID" value="VCY82432.1"/>
    <property type="molecule type" value="Genomic_DNA"/>
</dbReference>
<reference evidence="19 25" key="1">
    <citation type="submission" date="2016-12" db="EMBL/GenBank/DDBJ databases">
        <title>Real-Time Genomic Investigation Underlying the Public Health Response to a Shiga Toxin-Producing Escherichia Coli O26:H11 Outbreak in a Nursery.</title>
        <authorList>
            <person name="Ferdous M."/>
            <person name="Moran-Gilad J."/>
            <person name="Rossen J.W."/>
            <person name="Gdalevich M."/>
        </authorList>
    </citation>
    <scope>NUCLEOTIDE SEQUENCE [LARGE SCALE GENOMIC DNA]</scope>
    <source>
        <strain evidence="19 25">STEC 514-2</strain>
    </source>
</reference>
<evidence type="ECO:0000313" key="29">
    <source>
        <dbReference type="Proteomes" id="UP000281521"/>
    </source>
</evidence>
<evidence type="ECO:0000313" key="10">
    <source>
        <dbReference type="EMBL" id="HAH1418148.1"/>
    </source>
</evidence>
<evidence type="ECO:0000256" key="1">
    <source>
        <dbReference type="ARBA" id="ARBA00023015"/>
    </source>
</evidence>
<evidence type="ECO:0000313" key="39">
    <source>
        <dbReference type="Proteomes" id="UP000842385"/>
    </source>
</evidence>
<keyword evidence="2 13" id="KW-0238">DNA-binding</keyword>
<reference evidence="18 31" key="10">
    <citation type="submission" date="2019-12" db="EMBL/GenBank/DDBJ databases">
        <title>Enteriobacteria Tanzani isolates_10434.</title>
        <authorList>
            <person name="Subbiah M."/>
            <person name="Call D."/>
        </authorList>
    </citation>
    <scope>NUCLEOTIDE SEQUENCE [LARGE SCALE GENOMIC DNA]</scope>
    <source>
        <strain evidence="18 31">10434wG3</strain>
    </source>
</reference>
<dbReference type="Proteomes" id="UP000528504">
    <property type="component" value="Unassembled WGS sequence"/>
</dbReference>
<dbReference type="EMBL" id="WUIG01000702">
    <property type="protein sequence ID" value="MXJ11129.1"/>
    <property type="molecule type" value="Genomic_DNA"/>
</dbReference>
<dbReference type="EMBL" id="AASCJS010000058">
    <property type="protein sequence ID" value="EFA9848549.1"/>
    <property type="molecule type" value="Genomic_DNA"/>
</dbReference>
<evidence type="ECO:0000256" key="3">
    <source>
        <dbReference type="ARBA" id="ARBA00023163"/>
    </source>
</evidence>
<dbReference type="Proteomes" id="UP000254718">
    <property type="component" value="Unassembled WGS sequence"/>
</dbReference>
<dbReference type="PRINTS" id="PR00032">
    <property type="entry name" value="HTHARAC"/>
</dbReference>
<reference evidence="17 32" key="9">
    <citation type="submission" date="2019-12" db="EMBL/GenBank/DDBJ databases">
        <title>Enteriobacteria Tanzani isolates_10432.</title>
        <authorList>
            <person name="Subbiah M."/>
            <person name="Call D."/>
        </authorList>
    </citation>
    <scope>NUCLEOTIDE SEQUENCE [LARGE SCALE GENOMIC DNA]</scope>
    <source>
        <strain evidence="17 32">10432wF6</strain>
    </source>
</reference>
<dbReference type="EMBL" id="UGEB01000001">
    <property type="protein sequence ID" value="STK69147.1"/>
    <property type="molecule type" value="Genomic_DNA"/>
</dbReference>
<sequence>MQLSSSEPCVVILTEKEVEVSVNNHATFTLPKNYLAAFACNNNVIELSTLNHVLITHINRNIINDYLLFLNKNLTCVKPWSRLATPVIACHSRTPEVFRLAANHSKQQPSKPCEAELTRVLLFTVLSNFLEQSRFIALLMYILRSSVRDSVCRIIQSDIQHYWNLRIVASSLCLSPSLLKKKLKNENTSYSQIVTECRMRYAVQMLLMDNKNITQVAQLCGYSSTSYFISVFKAFYGLTPLNYLAKQRQKVMW</sequence>
<dbReference type="Proteomes" id="UP001211064">
    <property type="component" value="Unassembled WGS sequence"/>
</dbReference>
<evidence type="ECO:0000313" key="21">
    <source>
        <dbReference type="EMBL" id="STK69147.1"/>
    </source>
</evidence>
<dbReference type="Proteomes" id="UP000255543">
    <property type="component" value="Unassembled WGS sequence"/>
</dbReference>
<protein>
    <submittedName>
        <fullName evidence="5">AraC family transcriptional regulator</fullName>
    </submittedName>
    <submittedName>
        <fullName evidence="13">DNA-binding transcriptional regulator EnvY</fullName>
    </submittedName>
    <submittedName>
        <fullName evidence="24">HTH-type transcriptional regulator GadX</fullName>
    </submittedName>
    <submittedName>
        <fullName evidence="23">Helix-turn-helix domain-containing protein</fullName>
    </submittedName>
    <submittedName>
        <fullName evidence="21">Porin thermoregulatory protein</fullName>
    </submittedName>
</protein>
<dbReference type="GeneID" id="75205489"/>
<dbReference type="GO" id="GO:0003700">
    <property type="term" value="F:DNA-binding transcription factor activity"/>
    <property type="evidence" value="ECO:0007669"/>
    <property type="project" value="InterPro"/>
</dbReference>
<evidence type="ECO:0000259" key="4">
    <source>
        <dbReference type="PROSITE" id="PS01124"/>
    </source>
</evidence>
<evidence type="ECO:0000313" key="31">
    <source>
        <dbReference type="Proteomes" id="UP000447081"/>
    </source>
</evidence>
<evidence type="ECO:0000313" key="24">
    <source>
        <dbReference type="EMBL" id="VCY82432.1"/>
    </source>
</evidence>
<dbReference type="Proteomes" id="UP000622722">
    <property type="component" value="Unassembled WGS sequence"/>
</dbReference>
<organism evidence="5 35">
    <name type="scientific">Escherichia coli</name>
    <dbReference type="NCBI Taxonomy" id="562"/>
    <lineage>
        <taxon>Bacteria</taxon>
        <taxon>Pseudomonadati</taxon>
        <taxon>Pseudomonadota</taxon>
        <taxon>Gammaproteobacteria</taxon>
        <taxon>Enterobacterales</taxon>
        <taxon>Enterobacteriaceae</taxon>
        <taxon>Escherichia</taxon>
    </lineage>
</organism>
<dbReference type="EMBL" id="PITP01000044">
    <property type="protein sequence ID" value="PKD85564.1"/>
    <property type="molecule type" value="Genomic_DNA"/>
</dbReference>
<reference evidence="37 38" key="11">
    <citation type="submission" date="2019-12" db="EMBL/GenBank/DDBJ databases">
        <authorList>
            <consortium name="NARMS: The National Antimicrobial Resistance Monitoring System"/>
        </authorList>
    </citation>
    <scope>NUCLEOTIDE SEQUENCE [LARGE SCALE GENOMIC DNA]</scope>
    <source>
        <strain evidence="6 37">CVM N19EC0510</strain>
        <strain evidence="7 38">CVM N19EC0596</strain>
    </source>
</reference>
<dbReference type="Proteomes" id="UP000233549">
    <property type="component" value="Unassembled WGS sequence"/>
</dbReference>
<evidence type="ECO:0000313" key="27">
    <source>
        <dbReference type="Proteomes" id="UP000254718"/>
    </source>
</evidence>
<dbReference type="EMBL" id="JANWOR010000932">
    <property type="protein sequence ID" value="MDA4181863.1"/>
    <property type="molecule type" value="Genomic_DNA"/>
</dbReference>
<evidence type="ECO:0000313" key="35">
    <source>
        <dbReference type="Proteomes" id="UP000523388"/>
    </source>
</evidence>
<dbReference type="EMBL" id="RRNI01000056">
    <property type="protein sequence ID" value="TJH15717.1"/>
    <property type="molecule type" value="Genomic_DNA"/>
</dbReference>
<evidence type="ECO:0000313" key="32">
    <source>
        <dbReference type="Proteomes" id="UP000487258"/>
    </source>
</evidence>
<evidence type="ECO:0000313" key="13">
    <source>
        <dbReference type="EMBL" id="MBA7717704.1"/>
    </source>
</evidence>
<reference evidence="8 34" key="12">
    <citation type="submission" date="2020-02" db="EMBL/GenBank/DDBJ databases">
        <authorList>
            <consortium name="PulseNet: The National Subtyping Network for Foodborne Disease Surveillance"/>
            <person name="Tarr C.L."/>
            <person name="Trees E."/>
            <person name="Katz L.S."/>
            <person name="Carleton-Romer H.A."/>
            <person name="Stroika S."/>
            <person name="Kucerova Z."/>
            <person name="Roache K.F."/>
            <person name="Sabol A.L."/>
            <person name="Besser J."/>
            <person name="Gerner-Smidt P."/>
        </authorList>
    </citation>
    <scope>NUCLEOTIDE SEQUENCE [LARGE SCALE GENOMIC DNA]</scope>
    <source>
        <strain evidence="8 34">2014C-3796</strain>
    </source>
</reference>
<dbReference type="EMBL" id="JABXPW010000001">
    <property type="protein sequence ID" value="MBA7717704.1"/>
    <property type="molecule type" value="Genomic_DNA"/>
</dbReference>
<dbReference type="EMBL" id="DADPIR010000005">
    <property type="protein sequence ID" value="HAZ7490662.1"/>
    <property type="molecule type" value="Genomic_DNA"/>
</dbReference>
<dbReference type="Proteomes" id="UP000487258">
    <property type="component" value="Unassembled WGS sequence"/>
</dbReference>
<dbReference type="AlphaFoldDB" id="A0A066RGF1"/>
<dbReference type="GO" id="GO:0005829">
    <property type="term" value="C:cytosol"/>
    <property type="evidence" value="ECO:0007669"/>
    <property type="project" value="TreeGrafter"/>
</dbReference>
<evidence type="ECO:0000313" key="23">
    <source>
        <dbReference type="EMBL" id="TJH15717.1"/>
    </source>
</evidence>
<keyword evidence="3" id="KW-0804">Transcription</keyword>
<evidence type="ECO:0000313" key="22">
    <source>
        <dbReference type="EMBL" id="STM25294.1"/>
    </source>
</evidence>
<accession>A0A066RGF1</accession>
<dbReference type="Proteomes" id="UP000281521">
    <property type="component" value="Unassembled WGS sequence"/>
</dbReference>
<dbReference type="EMBL" id="UGFE01000002">
    <property type="protein sequence ID" value="STM25294.1"/>
    <property type="molecule type" value="Genomic_DNA"/>
</dbReference>